<feature type="region of interest" description="Disordered" evidence="1">
    <location>
        <begin position="238"/>
        <end position="337"/>
    </location>
</feature>
<evidence type="ECO:0000256" key="2">
    <source>
        <dbReference type="SAM" id="SignalP"/>
    </source>
</evidence>
<feature type="signal peptide" evidence="2">
    <location>
        <begin position="1"/>
        <end position="21"/>
    </location>
</feature>
<keyword evidence="2" id="KW-0732">Signal</keyword>
<feature type="chain" id="PRO_5022215900" description="SLA1 homology domain-containing protein" evidence="2">
    <location>
        <begin position="22"/>
        <end position="458"/>
    </location>
</feature>
<dbReference type="Gene3D" id="2.30.30.700">
    <property type="entry name" value="SLA1 homology domain 1"/>
    <property type="match status" value="2"/>
</dbReference>
<gene>
    <name evidence="3" type="ORF">Spa11_32770</name>
</gene>
<sequence precursor="true">MRSLACALFGVLAVTASVASARTWTNDEDQTLEADFVRYRSSDRTVLLRGENGKLVPAPIDRLSEEDQQWVEAYRDFVAPRIWGDPAKRQRGRFQVLRDDHVEVRLASESLSIPLKDLTAEDVAHLEALYAHTEEELPAYFATVKRTAVASRPPDGAVERDWTDAKGRTITALYGGTEGDQAVLWIKGKRYVYPLSRLSAADRTWVGQQKLGQLANDLKGGWSAASTIAMTGMAKAMMEGRTPPTMPPMGQPGMAPPGGNRGAPYSDPRQMASNGFNQPPYDRGYQDPAGTAEASDPSSEVQAYQASEPPVDMPPPENTATVVDGAAGDQGRGDPPWISSVDELSGDEYDRRLDEAFASYPEINYDDAYADAYCSHCEGEYVVPVGFSTGTPCPLCGVALAEGDISLLADIDDGDSSGRPWYMSRTLRRLVIGTIVVVIGVGVKLARSGILSGGDEEA</sequence>
<dbReference type="EMBL" id="CP036349">
    <property type="protein sequence ID" value="QDV75068.1"/>
    <property type="molecule type" value="Genomic_DNA"/>
</dbReference>
<reference evidence="3 4" key="1">
    <citation type="submission" date="2019-02" db="EMBL/GenBank/DDBJ databases">
        <title>Deep-cultivation of Planctomycetes and their phenomic and genomic characterization uncovers novel biology.</title>
        <authorList>
            <person name="Wiegand S."/>
            <person name="Jogler M."/>
            <person name="Boedeker C."/>
            <person name="Pinto D."/>
            <person name="Vollmers J."/>
            <person name="Rivas-Marin E."/>
            <person name="Kohn T."/>
            <person name="Peeters S.H."/>
            <person name="Heuer A."/>
            <person name="Rast P."/>
            <person name="Oberbeckmann S."/>
            <person name="Bunk B."/>
            <person name="Jeske O."/>
            <person name="Meyerdierks A."/>
            <person name="Storesund J.E."/>
            <person name="Kallscheuer N."/>
            <person name="Luecker S."/>
            <person name="Lage O.M."/>
            <person name="Pohl T."/>
            <person name="Merkel B.J."/>
            <person name="Hornburger P."/>
            <person name="Mueller R.-W."/>
            <person name="Bruemmer F."/>
            <person name="Labrenz M."/>
            <person name="Spormann A.M."/>
            <person name="Op den Camp H."/>
            <person name="Overmann J."/>
            <person name="Amann R."/>
            <person name="Jetten M.S.M."/>
            <person name="Mascher T."/>
            <person name="Medema M.H."/>
            <person name="Devos D.P."/>
            <person name="Kaster A.-K."/>
            <person name="Ovreas L."/>
            <person name="Rohde M."/>
            <person name="Galperin M.Y."/>
            <person name="Jogler C."/>
        </authorList>
    </citation>
    <scope>NUCLEOTIDE SEQUENCE [LARGE SCALE GENOMIC DNA]</scope>
    <source>
        <strain evidence="3 4">Spa11</strain>
    </source>
</reference>
<dbReference type="Proteomes" id="UP000316426">
    <property type="component" value="Chromosome"/>
</dbReference>
<dbReference type="AlphaFoldDB" id="A0A518KBB1"/>
<evidence type="ECO:0000313" key="4">
    <source>
        <dbReference type="Proteomes" id="UP000316426"/>
    </source>
</evidence>
<protein>
    <recommendedName>
        <fullName evidence="5">SLA1 homology domain-containing protein</fullName>
    </recommendedName>
</protein>
<evidence type="ECO:0000313" key="3">
    <source>
        <dbReference type="EMBL" id="QDV75068.1"/>
    </source>
</evidence>
<feature type="compositionally biased region" description="Polar residues" evidence="1">
    <location>
        <begin position="296"/>
        <end position="305"/>
    </location>
</feature>
<evidence type="ECO:0008006" key="5">
    <source>
        <dbReference type="Google" id="ProtNLM"/>
    </source>
</evidence>
<accession>A0A518KBB1</accession>
<name>A0A518KBB1_9BACT</name>
<dbReference type="RefSeq" id="WP_145114040.1">
    <property type="nucleotide sequence ID" value="NZ_CP036349.1"/>
</dbReference>
<proteinExistence type="predicted"/>
<dbReference type="KEGG" id="bmei:Spa11_32770"/>
<evidence type="ECO:0000256" key="1">
    <source>
        <dbReference type="SAM" id="MobiDB-lite"/>
    </source>
</evidence>
<organism evidence="3 4">
    <name type="scientific">Botrimarina mediterranea</name>
    <dbReference type="NCBI Taxonomy" id="2528022"/>
    <lineage>
        <taxon>Bacteria</taxon>
        <taxon>Pseudomonadati</taxon>
        <taxon>Planctomycetota</taxon>
        <taxon>Planctomycetia</taxon>
        <taxon>Pirellulales</taxon>
        <taxon>Lacipirellulaceae</taxon>
        <taxon>Botrimarina</taxon>
    </lineage>
</organism>
<keyword evidence="4" id="KW-1185">Reference proteome</keyword>